<sequence>MAGRQRDVWKDKVDQGKSVAYQTAASNAFLRGPTRLKPEEVVFALRARSAQFPTRAYLKKIKVSKVSRCRHCTADPETLAHVLNHCPHSLDSKIKERHNKALERITTAIKRSAVNRDQTLQIDSSPADMDILLRPDIFLRDEKHKRV</sequence>
<dbReference type="EMBL" id="HG722100">
    <property type="protein sequence ID" value="CDJ61491.1"/>
    <property type="molecule type" value="Genomic_DNA"/>
</dbReference>
<keyword evidence="3" id="KW-1185">Reference proteome</keyword>
<reference evidence="2" key="2">
    <citation type="submission" date="2013-10" db="EMBL/GenBank/DDBJ databases">
        <authorList>
            <person name="Aslett M."/>
        </authorList>
    </citation>
    <scope>NUCLEOTIDE SEQUENCE [LARGE SCALE GENOMIC DNA]</scope>
    <source>
        <strain evidence="2">Weybridge</strain>
    </source>
</reference>
<organism evidence="2 3">
    <name type="scientific">Eimeria maxima</name>
    <name type="common">Coccidian parasite</name>
    <dbReference type="NCBI Taxonomy" id="5804"/>
    <lineage>
        <taxon>Eukaryota</taxon>
        <taxon>Sar</taxon>
        <taxon>Alveolata</taxon>
        <taxon>Apicomplexa</taxon>
        <taxon>Conoidasida</taxon>
        <taxon>Coccidia</taxon>
        <taxon>Eucoccidiorida</taxon>
        <taxon>Eimeriorina</taxon>
        <taxon>Eimeriidae</taxon>
        <taxon>Eimeria</taxon>
    </lineage>
</organism>
<dbReference type="VEuPathDB" id="ToxoDB:EMWEY_00041620"/>
<dbReference type="GeneID" id="25338148"/>
<dbReference type="RefSeq" id="XP_013338141.1">
    <property type="nucleotide sequence ID" value="XM_013482687.1"/>
</dbReference>
<dbReference type="AlphaFoldDB" id="U6MBS1"/>
<gene>
    <name evidence="2" type="ORF">EMWEY_00041620</name>
</gene>
<protein>
    <recommendedName>
        <fullName evidence="1">Reverse transcriptase zinc-binding domain-containing protein</fullName>
    </recommendedName>
</protein>
<name>U6MBS1_EIMMA</name>
<dbReference type="Pfam" id="PF13966">
    <property type="entry name" value="zf-RVT"/>
    <property type="match status" value="1"/>
</dbReference>
<evidence type="ECO:0000259" key="1">
    <source>
        <dbReference type="Pfam" id="PF13966"/>
    </source>
</evidence>
<dbReference type="Proteomes" id="UP000030763">
    <property type="component" value="Unassembled WGS sequence"/>
</dbReference>
<proteinExistence type="predicted"/>
<accession>U6MBS1</accession>
<dbReference type="OrthoDB" id="347587at2759"/>
<reference evidence="2" key="1">
    <citation type="submission" date="2013-10" db="EMBL/GenBank/DDBJ databases">
        <title>Genomic analysis of the causative agents of coccidiosis in chickens.</title>
        <authorList>
            <person name="Reid A.J."/>
            <person name="Blake D."/>
            <person name="Billington K."/>
            <person name="Browne H."/>
            <person name="Dunn M."/>
            <person name="Hung S."/>
            <person name="Kawahara F."/>
            <person name="Miranda-Saavedra D."/>
            <person name="Mourier T."/>
            <person name="Nagra H."/>
            <person name="Otto T.D."/>
            <person name="Rawlings N."/>
            <person name="Sanchez A."/>
            <person name="Sanders M."/>
            <person name="Subramaniam C."/>
            <person name="Tay Y."/>
            <person name="Dear P."/>
            <person name="Doerig C."/>
            <person name="Gruber A."/>
            <person name="Parkinson J."/>
            <person name="Shirley M."/>
            <person name="Wan K.L."/>
            <person name="Berriman M."/>
            <person name="Tomley F."/>
            <person name="Pain A."/>
        </authorList>
    </citation>
    <scope>NUCLEOTIDE SEQUENCE [LARGE SCALE GENOMIC DNA]</scope>
    <source>
        <strain evidence="2">Weybridge</strain>
    </source>
</reference>
<evidence type="ECO:0000313" key="2">
    <source>
        <dbReference type="EMBL" id="CDJ61491.1"/>
    </source>
</evidence>
<dbReference type="InterPro" id="IPR026960">
    <property type="entry name" value="RVT-Znf"/>
</dbReference>
<feature type="domain" description="Reverse transcriptase zinc-binding" evidence="1">
    <location>
        <begin position="41"/>
        <end position="89"/>
    </location>
</feature>
<evidence type="ECO:0000313" key="3">
    <source>
        <dbReference type="Proteomes" id="UP000030763"/>
    </source>
</evidence>